<sequence length="66" mass="7183">MAWYMRWVPAVVGSPCVPVDLCGFGCSFHQTTNLGMEADAIQRMWPILAIRVSGSNSMRGHGLGSE</sequence>
<gene>
    <name evidence="1" type="ORF">M404DRAFT_1008798</name>
</gene>
<organism evidence="1 2">
    <name type="scientific">Pisolithus tinctorius Marx 270</name>
    <dbReference type="NCBI Taxonomy" id="870435"/>
    <lineage>
        <taxon>Eukaryota</taxon>
        <taxon>Fungi</taxon>
        <taxon>Dikarya</taxon>
        <taxon>Basidiomycota</taxon>
        <taxon>Agaricomycotina</taxon>
        <taxon>Agaricomycetes</taxon>
        <taxon>Agaricomycetidae</taxon>
        <taxon>Boletales</taxon>
        <taxon>Sclerodermatineae</taxon>
        <taxon>Pisolithaceae</taxon>
        <taxon>Pisolithus</taxon>
    </lineage>
</organism>
<accession>A0A0C3I965</accession>
<dbReference type="HOGENOM" id="CLU_2832236_0_0_1"/>
<dbReference type="InParanoid" id="A0A0C3I965"/>
<dbReference type="Proteomes" id="UP000054217">
    <property type="component" value="Unassembled WGS sequence"/>
</dbReference>
<evidence type="ECO:0000313" key="2">
    <source>
        <dbReference type="Proteomes" id="UP000054217"/>
    </source>
</evidence>
<dbReference type="AlphaFoldDB" id="A0A0C3I965"/>
<evidence type="ECO:0000313" key="1">
    <source>
        <dbReference type="EMBL" id="KIN93652.1"/>
    </source>
</evidence>
<reference evidence="2" key="2">
    <citation type="submission" date="2015-01" db="EMBL/GenBank/DDBJ databases">
        <title>Evolutionary Origins and Diversification of the Mycorrhizal Mutualists.</title>
        <authorList>
            <consortium name="DOE Joint Genome Institute"/>
            <consortium name="Mycorrhizal Genomics Consortium"/>
            <person name="Kohler A."/>
            <person name="Kuo A."/>
            <person name="Nagy L.G."/>
            <person name="Floudas D."/>
            <person name="Copeland A."/>
            <person name="Barry K.W."/>
            <person name="Cichocki N."/>
            <person name="Veneault-Fourrey C."/>
            <person name="LaButti K."/>
            <person name="Lindquist E.A."/>
            <person name="Lipzen A."/>
            <person name="Lundell T."/>
            <person name="Morin E."/>
            <person name="Murat C."/>
            <person name="Riley R."/>
            <person name="Ohm R."/>
            <person name="Sun H."/>
            <person name="Tunlid A."/>
            <person name="Henrissat B."/>
            <person name="Grigoriev I.V."/>
            <person name="Hibbett D.S."/>
            <person name="Martin F."/>
        </authorList>
    </citation>
    <scope>NUCLEOTIDE SEQUENCE [LARGE SCALE GENOMIC DNA]</scope>
    <source>
        <strain evidence="2">Marx 270</strain>
    </source>
</reference>
<proteinExistence type="predicted"/>
<keyword evidence="2" id="KW-1185">Reference proteome</keyword>
<protein>
    <submittedName>
        <fullName evidence="1">Uncharacterized protein</fullName>
    </submittedName>
</protein>
<reference evidence="1 2" key="1">
    <citation type="submission" date="2014-04" db="EMBL/GenBank/DDBJ databases">
        <authorList>
            <consortium name="DOE Joint Genome Institute"/>
            <person name="Kuo A."/>
            <person name="Kohler A."/>
            <person name="Costa M.D."/>
            <person name="Nagy L.G."/>
            <person name="Floudas D."/>
            <person name="Copeland A."/>
            <person name="Barry K.W."/>
            <person name="Cichocki N."/>
            <person name="Veneault-Fourrey C."/>
            <person name="LaButti K."/>
            <person name="Lindquist E.A."/>
            <person name="Lipzen A."/>
            <person name="Lundell T."/>
            <person name="Morin E."/>
            <person name="Murat C."/>
            <person name="Sun H."/>
            <person name="Tunlid A."/>
            <person name="Henrissat B."/>
            <person name="Grigoriev I.V."/>
            <person name="Hibbett D.S."/>
            <person name="Martin F."/>
            <person name="Nordberg H.P."/>
            <person name="Cantor M.N."/>
            <person name="Hua S.X."/>
        </authorList>
    </citation>
    <scope>NUCLEOTIDE SEQUENCE [LARGE SCALE GENOMIC DNA]</scope>
    <source>
        <strain evidence="1 2">Marx 270</strain>
    </source>
</reference>
<name>A0A0C3I965_PISTI</name>
<dbReference type="EMBL" id="KN832147">
    <property type="protein sequence ID" value="KIN93652.1"/>
    <property type="molecule type" value="Genomic_DNA"/>
</dbReference>